<reference evidence="5" key="1">
    <citation type="submission" date="2022-10" db="EMBL/GenBank/DDBJ databases">
        <title>The complete genomes of actinobacterial strains from the NBC collection.</title>
        <authorList>
            <person name="Joergensen T.S."/>
            <person name="Alvarez Arevalo M."/>
            <person name="Sterndorff E.B."/>
            <person name="Faurdal D."/>
            <person name="Vuksanovic O."/>
            <person name="Mourched A.-S."/>
            <person name="Charusanti P."/>
            <person name="Shaw S."/>
            <person name="Blin K."/>
            <person name="Weber T."/>
        </authorList>
    </citation>
    <scope>NUCLEOTIDE SEQUENCE</scope>
    <source>
        <strain evidence="5">NBC_00008</strain>
    </source>
</reference>
<feature type="domain" description="HTH marR-type" evidence="4">
    <location>
        <begin position="1"/>
        <end position="139"/>
    </location>
</feature>
<dbReference type="InterPro" id="IPR039422">
    <property type="entry name" value="MarR/SlyA-like"/>
</dbReference>
<dbReference type="Pfam" id="PF12802">
    <property type="entry name" value="MarR_2"/>
    <property type="match status" value="1"/>
</dbReference>
<dbReference type="PRINTS" id="PR00598">
    <property type="entry name" value="HTHMARR"/>
</dbReference>
<dbReference type="PROSITE" id="PS01117">
    <property type="entry name" value="HTH_MARR_1"/>
    <property type="match status" value="1"/>
</dbReference>
<evidence type="ECO:0000259" key="4">
    <source>
        <dbReference type="PROSITE" id="PS50995"/>
    </source>
</evidence>
<gene>
    <name evidence="5" type="ORF">OG398_10315</name>
</gene>
<proteinExistence type="predicted"/>
<dbReference type="GO" id="GO:0003700">
    <property type="term" value="F:DNA-binding transcription factor activity"/>
    <property type="evidence" value="ECO:0007669"/>
    <property type="project" value="InterPro"/>
</dbReference>
<dbReference type="PANTHER" id="PTHR33164">
    <property type="entry name" value="TRANSCRIPTIONAL REGULATOR, MARR FAMILY"/>
    <property type="match status" value="1"/>
</dbReference>
<keyword evidence="2 5" id="KW-0238">DNA-binding</keyword>
<evidence type="ECO:0000256" key="3">
    <source>
        <dbReference type="ARBA" id="ARBA00023163"/>
    </source>
</evidence>
<dbReference type="AlphaFoldDB" id="A0AAU2VMT7"/>
<dbReference type="PANTHER" id="PTHR33164:SF43">
    <property type="entry name" value="HTH-TYPE TRANSCRIPTIONAL REPRESSOR YETL"/>
    <property type="match status" value="1"/>
</dbReference>
<protein>
    <submittedName>
        <fullName evidence="5">Winged helix DNA-binding protein</fullName>
    </submittedName>
</protein>
<evidence type="ECO:0000256" key="2">
    <source>
        <dbReference type="ARBA" id="ARBA00023125"/>
    </source>
</evidence>
<dbReference type="InterPro" id="IPR036390">
    <property type="entry name" value="WH_DNA-bd_sf"/>
</dbReference>
<dbReference type="SMART" id="SM00347">
    <property type="entry name" value="HTH_MARR"/>
    <property type="match status" value="1"/>
</dbReference>
<organism evidence="5">
    <name type="scientific">Streptomyces sp. NBC_00008</name>
    <dbReference type="NCBI Taxonomy" id="2903610"/>
    <lineage>
        <taxon>Bacteria</taxon>
        <taxon>Bacillati</taxon>
        <taxon>Actinomycetota</taxon>
        <taxon>Actinomycetes</taxon>
        <taxon>Kitasatosporales</taxon>
        <taxon>Streptomycetaceae</taxon>
        <taxon>Streptomyces</taxon>
    </lineage>
</organism>
<dbReference type="GO" id="GO:0003677">
    <property type="term" value="F:DNA binding"/>
    <property type="evidence" value="ECO:0007669"/>
    <property type="project" value="UniProtKB-KW"/>
</dbReference>
<dbReference type="InterPro" id="IPR000835">
    <property type="entry name" value="HTH_MarR-typ"/>
</dbReference>
<accession>A0AAU2VMT7</accession>
<evidence type="ECO:0000256" key="1">
    <source>
        <dbReference type="ARBA" id="ARBA00023015"/>
    </source>
</evidence>
<keyword evidence="3" id="KW-0804">Transcription</keyword>
<dbReference type="EMBL" id="CP108313">
    <property type="protein sequence ID" value="WTW68628.1"/>
    <property type="molecule type" value="Genomic_DNA"/>
</dbReference>
<dbReference type="GO" id="GO:0006950">
    <property type="term" value="P:response to stress"/>
    <property type="evidence" value="ECO:0007669"/>
    <property type="project" value="TreeGrafter"/>
</dbReference>
<dbReference type="PROSITE" id="PS50995">
    <property type="entry name" value="HTH_MARR_2"/>
    <property type="match status" value="1"/>
</dbReference>
<sequence length="158" mass="17086">MSRSGADLALLLLAGFRTLADRAGAELAERGYEDVRSVHDFALHSILSGADSASELAQRMSVTRQAAAKTIAALEERGFVARLPDPADRRRTRLRVTERGLAMMRQGEAVFDELREQWEAQVGAASVAALEEALRSLVGDRAIRLDSPGWGARGPDAD</sequence>
<dbReference type="Gene3D" id="1.10.10.10">
    <property type="entry name" value="Winged helix-like DNA-binding domain superfamily/Winged helix DNA-binding domain"/>
    <property type="match status" value="1"/>
</dbReference>
<keyword evidence="1" id="KW-0805">Transcription regulation</keyword>
<dbReference type="InterPro" id="IPR023187">
    <property type="entry name" value="Tscrpt_reg_MarR-type_CS"/>
</dbReference>
<evidence type="ECO:0000313" key="5">
    <source>
        <dbReference type="EMBL" id="WTW68628.1"/>
    </source>
</evidence>
<dbReference type="InterPro" id="IPR036388">
    <property type="entry name" value="WH-like_DNA-bd_sf"/>
</dbReference>
<dbReference type="SUPFAM" id="SSF46785">
    <property type="entry name" value="Winged helix' DNA-binding domain"/>
    <property type="match status" value="1"/>
</dbReference>
<name>A0AAU2VMT7_9ACTN</name>